<gene>
    <name evidence="2" type="ORF">NE619_15215</name>
</gene>
<proteinExistence type="predicted"/>
<accession>A0ABT1RSF7</accession>
<evidence type="ECO:0000313" key="3">
    <source>
        <dbReference type="Proteomes" id="UP001524502"/>
    </source>
</evidence>
<evidence type="ECO:0008006" key="4">
    <source>
        <dbReference type="Google" id="ProtNLM"/>
    </source>
</evidence>
<name>A0ABT1RSF7_9FIRM</name>
<feature type="transmembrane region" description="Helical" evidence="1">
    <location>
        <begin position="98"/>
        <end position="117"/>
    </location>
</feature>
<dbReference type="EMBL" id="JANFXK010000020">
    <property type="protein sequence ID" value="MCQ4638086.1"/>
    <property type="molecule type" value="Genomic_DNA"/>
</dbReference>
<sequence>MKPLRTALLLLIAFFLQPAAVKLISWGGAGPNLLLCFTVFLVLTAREPAPVIGLCTAAAAVQEMCFSLYTGPGTAAIFTVGITAVLAGNFFTVESPAFLAGLIAAETLLHSGVLWVVRHILGAPYRFLHVLSLQPFYILYNLAIMALLYFIFFKKAEGRYSL</sequence>
<comment type="caution">
    <text evidence="2">The sequence shown here is derived from an EMBL/GenBank/DDBJ whole genome shotgun (WGS) entry which is preliminary data.</text>
</comment>
<feature type="transmembrane region" description="Helical" evidence="1">
    <location>
        <begin position="137"/>
        <end position="153"/>
    </location>
</feature>
<reference evidence="2 3" key="1">
    <citation type="submission" date="2022-06" db="EMBL/GenBank/DDBJ databases">
        <title>Isolation of gut microbiota from human fecal samples.</title>
        <authorList>
            <person name="Pamer E.G."/>
            <person name="Barat B."/>
            <person name="Waligurski E."/>
            <person name="Medina S."/>
            <person name="Paddock L."/>
            <person name="Mostad J."/>
        </authorList>
    </citation>
    <scope>NUCLEOTIDE SEQUENCE [LARGE SCALE GENOMIC DNA]</scope>
    <source>
        <strain evidence="2 3">SL.3.17</strain>
    </source>
</reference>
<evidence type="ECO:0000313" key="2">
    <source>
        <dbReference type="EMBL" id="MCQ4638086.1"/>
    </source>
</evidence>
<dbReference type="Proteomes" id="UP001524502">
    <property type="component" value="Unassembled WGS sequence"/>
</dbReference>
<keyword evidence="1" id="KW-0812">Transmembrane</keyword>
<feature type="transmembrane region" description="Helical" evidence="1">
    <location>
        <begin position="73"/>
        <end position="91"/>
    </location>
</feature>
<dbReference type="RefSeq" id="WP_256133277.1">
    <property type="nucleotide sequence ID" value="NZ_JANFXK010000020.1"/>
</dbReference>
<keyword evidence="1" id="KW-0472">Membrane</keyword>
<protein>
    <recommendedName>
        <fullName evidence="4">Rod shape-determining protein MreD</fullName>
    </recommendedName>
</protein>
<organism evidence="2 3">
    <name type="scientific">Anaerovorax odorimutans</name>
    <dbReference type="NCBI Taxonomy" id="109327"/>
    <lineage>
        <taxon>Bacteria</taxon>
        <taxon>Bacillati</taxon>
        <taxon>Bacillota</taxon>
        <taxon>Clostridia</taxon>
        <taxon>Peptostreptococcales</taxon>
        <taxon>Anaerovoracaceae</taxon>
        <taxon>Anaerovorax</taxon>
    </lineage>
</organism>
<keyword evidence="3" id="KW-1185">Reference proteome</keyword>
<keyword evidence="1" id="KW-1133">Transmembrane helix</keyword>
<evidence type="ECO:0000256" key="1">
    <source>
        <dbReference type="SAM" id="Phobius"/>
    </source>
</evidence>